<evidence type="ECO:0000259" key="5">
    <source>
        <dbReference type="PROSITE" id="PS50977"/>
    </source>
</evidence>
<accession>A0A150PE46</accession>
<dbReference type="Proteomes" id="UP000075420">
    <property type="component" value="Unassembled WGS sequence"/>
</dbReference>
<dbReference type="PROSITE" id="PS50977">
    <property type="entry name" value="HTH_TETR_2"/>
    <property type="match status" value="1"/>
</dbReference>
<evidence type="ECO:0000256" key="1">
    <source>
        <dbReference type="ARBA" id="ARBA00023015"/>
    </source>
</evidence>
<sequence>MKRPQTPRKAPRQARSRFLVDTIVEAAARVFDEHGYEGANTNRVARTAGVSVGSVYQYFPNKDALVTALHERHVRQMLQLLEQVDAAAEGSSLRESTEQLVARSLEVHRTEPRLQRLLHAELPTLEQRRALSAASQAVFDRTRQLLSRYSAEIAQPDLELATYVVLRMFEELVHAAALDPPPGVEEGGLRRAITDALLGYLTVAAGSGARADGPADPP</sequence>
<evidence type="ECO:0000313" key="6">
    <source>
        <dbReference type="EMBL" id="KYF53788.1"/>
    </source>
</evidence>
<dbReference type="PRINTS" id="PR00455">
    <property type="entry name" value="HTHTETR"/>
</dbReference>
<dbReference type="InterPro" id="IPR050109">
    <property type="entry name" value="HTH-type_TetR-like_transc_reg"/>
</dbReference>
<dbReference type="InterPro" id="IPR009057">
    <property type="entry name" value="Homeodomain-like_sf"/>
</dbReference>
<evidence type="ECO:0000256" key="2">
    <source>
        <dbReference type="ARBA" id="ARBA00023125"/>
    </source>
</evidence>
<dbReference type="EMBL" id="JELY01002043">
    <property type="protein sequence ID" value="KYF53788.1"/>
    <property type="molecule type" value="Genomic_DNA"/>
</dbReference>
<dbReference type="PANTHER" id="PTHR30055">
    <property type="entry name" value="HTH-TYPE TRANSCRIPTIONAL REGULATOR RUTR"/>
    <property type="match status" value="1"/>
</dbReference>
<dbReference type="GO" id="GO:0003700">
    <property type="term" value="F:DNA-binding transcription factor activity"/>
    <property type="evidence" value="ECO:0007669"/>
    <property type="project" value="TreeGrafter"/>
</dbReference>
<protein>
    <submittedName>
        <fullName evidence="6">TetR family transcriptional regulator</fullName>
    </submittedName>
</protein>
<dbReference type="PANTHER" id="PTHR30055:SF234">
    <property type="entry name" value="HTH-TYPE TRANSCRIPTIONAL REGULATOR BETI"/>
    <property type="match status" value="1"/>
</dbReference>
<dbReference type="InterPro" id="IPR001647">
    <property type="entry name" value="HTH_TetR"/>
</dbReference>
<reference evidence="6 7" key="1">
    <citation type="submission" date="2014-02" db="EMBL/GenBank/DDBJ databases">
        <title>The small core and large imbalanced accessory genome model reveals a collaborative survival strategy of Sorangium cellulosum strains in nature.</title>
        <authorList>
            <person name="Han K."/>
            <person name="Peng R."/>
            <person name="Blom J."/>
            <person name="Li Y.-Z."/>
        </authorList>
    </citation>
    <scope>NUCLEOTIDE SEQUENCE [LARGE SCALE GENOMIC DNA]</scope>
    <source>
        <strain evidence="6 7">So0157-25</strain>
    </source>
</reference>
<evidence type="ECO:0000256" key="4">
    <source>
        <dbReference type="PROSITE-ProRule" id="PRU00335"/>
    </source>
</evidence>
<keyword evidence="3" id="KW-0804">Transcription</keyword>
<evidence type="ECO:0000256" key="3">
    <source>
        <dbReference type="ARBA" id="ARBA00023163"/>
    </source>
</evidence>
<dbReference type="InterPro" id="IPR041669">
    <property type="entry name" value="TetR_C_15"/>
</dbReference>
<keyword evidence="2 4" id="KW-0238">DNA-binding</keyword>
<dbReference type="Pfam" id="PF00440">
    <property type="entry name" value="TetR_N"/>
    <property type="match status" value="1"/>
</dbReference>
<dbReference type="AlphaFoldDB" id="A0A150PE46"/>
<organism evidence="6 7">
    <name type="scientific">Sorangium cellulosum</name>
    <name type="common">Polyangium cellulosum</name>
    <dbReference type="NCBI Taxonomy" id="56"/>
    <lineage>
        <taxon>Bacteria</taxon>
        <taxon>Pseudomonadati</taxon>
        <taxon>Myxococcota</taxon>
        <taxon>Polyangia</taxon>
        <taxon>Polyangiales</taxon>
        <taxon>Polyangiaceae</taxon>
        <taxon>Sorangium</taxon>
    </lineage>
</organism>
<feature type="DNA-binding region" description="H-T-H motif" evidence="4">
    <location>
        <begin position="40"/>
        <end position="59"/>
    </location>
</feature>
<name>A0A150PE46_SORCE</name>
<keyword evidence="1" id="KW-0805">Transcription regulation</keyword>
<evidence type="ECO:0000313" key="7">
    <source>
        <dbReference type="Proteomes" id="UP000075420"/>
    </source>
</evidence>
<dbReference type="Pfam" id="PF17918">
    <property type="entry name" value="TetR_C_15"/>
    <property type="match status" value="1"/>
</dbReference>
<proteinExistence type="predicted"/>
<dbReference type="Gene3D" id="1.10.357.10">
    <property type="entry name" value="Tetracycline Repressor, domain 2"/>
    <property type="match status" value="1"/>
</dbReference>
<gene>
    <name evidence="6" type="ORF">BE08_15935</name>
</gene>
<dbReference type="SUPFAM" id="SSF46689">
    <property type="entry name" value="Homeodomain-like"/>
    <property type="match status" value="1"/>
</dbReference>
<dbReference type="GO" id="GO:0000976">
    <property type="term" value="F:transcription cis-regulatory region binding"/>
    <property type="evidence" value="ECO:0007669"/>
    <property type="project" value="TreeGrafter"/>
</dbReference>
<comment type="caution">
    <text evidence="6">The sequence shown here is derived from an EMBL/GenBank/DDBJ whole genome shotgun (WGS) entry which is preliminary data.</text>
</comment>
<feature type="domain" description="HTH tetR-type" evidence="5">
    <location>
        <begin position="17"/>
        <end position="77"/>
    </location>
</feature>